<organism evidence="6 7">
    <name type="scientific">Romanomermis culicivorax</name>
    <name type="common">Nematode worm</name>
    <dbReference type="NCBI Taxonomy" id="13658"/>
    <lineage>
        <taxon>Eukaryota</taxon>
        <taxon>Metazoa</taxon>
        <taxon>Ecdysozoa</taxon>
        <taxon>Nematoda</taxon>
        <taxon>Enoplea</taxon>
        <taxon>Dorylaimia</taxon>
        <taxon>Mermithida</taxon>
        <taxon>Mermithoidea</taxon>
        <taxon>Mermithidae</taxon>
        <taxon>Romanomermis</taxon>
    </lineage>
</organism>
<dbReference type="InterPro" id="IPR012132">
    <property type="entry name" value="GMC_OxRdtase"/>
</dbReference>
<keyword evidence="3" id="KW-0285">Flavoprotein</keyword>
<evidence type="ECO:0000256" key="3">
    <source>
        <dbReference type="ARBA" id="ARBA00022630"/>
    </source>
</evidence>
<evidence type="ECO:0000313" key="7">
    <source>
        <dbReference type="WBParaSite" id="nRc.2.0.1.t00336-RA"/>
    </source>
</evidence>
<feature type="domain" description="Glucose-methanol-choline oxidoreductase N-terminal" evidence="5">
    <location>
        <begin position="1"/>
        <end position="63"/>
    </location>
</feature>
<reference evidence="7" key="1">
    <citation type="submission" date="2022-11" db="UniProtKB">
        <authorList>
            <consortium name="WormBaseParasite"/>
        </authorList>
    </citation>
    <scope>IDENTIFICATION</scope>
</reference>
<dbReference type="GO" id="GO:0016614">
    <property type="term" value="F:oxidoreductase activity, acting on CH-OH group of donors"/>
    <property type="evidence" value="ECO:0007669"/>
    <property type="project" value="InterPro"/>
</dbReference>
<evidence type="ECO:0000259" key="5">
    <source>
        <dbReference type="Pfam" id="PF00732"/>
    </source>
</evidence>
<dbReference type="PANTHER" id="PTHR11552">
    <property type="entry name" value="GLUCOSE-METHANOL-CHOLINE GMC OXIDOREDUCTASE"/>
    <property type="match status" value="1"/>
</dbReference>
<evidence type="ECO:0000256" key="2">
    <source>
        <dbReference type="ARBA" id="ARBA00010790"/>
    </source>
</evidence>
<protein>
    <submittedName>
        <fullName evidence="7">Glucose-methanol-choline oxidoreductase N-terminal domain-containing protein</fullName>
    </submittedName>
</protein>
<evidence type="ECO:0000256" key="4">
    <source>
        <dbReference type="ARBA" id="ARBA00022827"/>
    </source>
</evidence>
<accession>A0A915HE56</accession>
<dbReference type="Gene3D" id="3.50.50.60">
    <property type="entry name" value="FAD/NAD(P)-binding domain"/>
    <property type="match status" value="1"/>
</dbReference>
<dbReference type="SUPFAM" id="SSF51905">
    <property type="entry name" value="FAD/NAD(P)-binding domain"/>
    <property type="match status" value="1"/>
</dbReference>
<dbReference type="InterPro" id="IPR036188">
    <property type="entry name" value="FAD/NAD-bd_sf"/>
</dbReference>
<comment type="similarity">
    <text evidence="2">Belongs to the GMC oxidoreductase family.</text>
</comment>
<evidence type="ECO:0000313" key="6">
    <source>
        <dbReference type="Proteomes" id="UP000887565"/>
    </source>
</evidence>
<comment type="cofactor">
    <cofactor evidence="1">
        <name>FAD</name>
        <dbReference type="ChEBI" id="CHEBI:57692"/>
    </cofactor>
</comment>
<proteinExistence type="inferred from homology"/>
<dbReference type="PANTHER" id="PTHR11552:SF147">
    <property type="entry name" value="CHOLINE DEHYDROGENASE, MITOCHONDRIAL"/>
    <property type="match status" value="1"/>
</dbReference>
<evidence type="ECO:0000256" key="1">
    <source>
        <dbReference type="ARBA" id="ARBA00001974"/>
    </source>
</evidence>
<sequence>MNMMFYVRGHPDDFDHWSRLGNDLWSYDQVLPYFKMSETIEVDRLKNSHFHGHDGPLHVTEIQPTKLGNLRSA</sequence>
<dbReference type="Pfam" id="PF00732">
    <property type="entry name" value="GMC_oxred_N"/>
    <property type="match status" value="1"/>
</dbReference>
<name>A0A915HE56_ROMCU</name>
<keyword evidence="6" id="KW-1185">Reference proteome</keyword>
<dbReference type="AlphaFoldDB" id="A0A915HE56"/>
<dbReference type="WBParaSite" id="nRc.2.0.1.t00336-RA">
    <property type="protein sequence ID" value="nRc.2.0.1.t00336-RA"/>
    <property type="gene ID" value="nRc.2.0.1.g00336"/>
</dbReference>
<dbReference type="InterPro" id="IPR000172">
    <property type="entry name" value="GMC_OxRdtase_N"/>
</dbReference>
<dbReference type="Proteomes" id="UP000887565">
    <property type="component" value="Unplaced"/>
</dbReference>
<keyword evidence="4" id="KW-0274">FAD</keyword>
<dbReference type="GO" id="GO:0050660">
    <property type="term" value="F:flavin adenine dinucleotide binding"/>
    <property type="evidence" value="ECO:0007669"/>
    <property type="project" value="InterPro"/>
</dbReference>